<dbReference type="Proteomes" id="UP000494363">
    <property type="component" value="Unassembled WGS sequence"/>
</dbReference>
<keyword evidence="7" id="KW-0223">Dioxygenase</keyword>
<dbReference type="EMBL" id="CADIKH010000039">
    <property type="protein sequence ID" value="CAB3769077.1"/>
    <property type="molecule type" value="Genomic_DNA"/>
</dbReference>
<dbReference type="GO" id="GO:0051213">
    <property type="term" value="F:dioxygenase activity"/>
    <property type="evidence" value="ECO:0007669"/>
    <property type="project" value="UniProtKB-KW"/>
</dbReference>
<dbReference type="PANTHER" id="PTHR21496:SF23">
    <property type="entry name" value="3-PHENYLPROPIONATE_CINNAMIC ACID DIOXYGENASE FERREDOXIN SUBUNIT"/>
    <property type="match status" value="1"/>
</dbReference>
<dbReference type="SUPFAM" id="SSF50022">
    <property type="entry name" value="ISP domain"/>
    <property type="match status" value="1"/>
</dbReference>
<sequence>MTSSLSGQHDSPRRIAAGTTDELAPGQRKLVFADGRSIVLFNVDGMIRAIDNDCPHNGASLANGQLDGTYLRCPAHGLRFDLRTGRTPGKNGLGLKTFPVRVVDGTLEIVLDADTSSPCDAIGCPHTTPPHCSTKK</sequence>
<keyword evidence="8" id="KW-1185">Reference proteome</keyword>
<proteinExistence type="predicted"/>
<dbReference type="AlphaFoldDB" id="A0A6J5EU14"/>
<protein>
    <submittedName>
        <fullName evidence="7">3-phenylpropionate/cinnamic acid dioxygenase ferredoxin subunit</fullName>
    </submittedName>
</protein>
<evidence type="ECO:0000256" key="4">
    <source>
        <dbReference type="ARBA" id="ARBA00023014"/>
    </source>
</evidence>
<keyword evidence="2" id="KW-0479">Metal-binding</keyword>
<evidence type="ECO:0000256" key="3">
    <source>
        <dbReference type="ARBA" id="ARBA00023004"/>
    </source>
</evidence>
<evidence type="ECO:0000313" key="7">
    <source>
        <dbReference type="EMBL" id="CAB3769077.1"/>
    </source>
</evidence>
<evidence type="ECO:0000256" key="2">
    <source>
        <dbReference type="ARBA" id="ARBA00022723"/>
    </source>
</evidence>
<evidence type="ECO:0000256" key="5">
    <source>
        <dbReference type="SAM" id="MobiDB-lite"/>
    </source>
</evidence>
<keyword evidence="7" id="KW-0560">Oxidoreductase</keyword>
<organism evidence="7 8">
    <name type="scientific">Paraburkholderia humisilvae</name>
    <dbReference type="NCBI Taxonomy" id="627669"/>
    <lineage>
        <taxon>Bacteria</taxon>
        <taxon>Pseudomonadati</taxon>
        <taxon>Pseudomonadota</taxon>
        <taxon>Betaproteobacteria</taxon>
        <taxon>Burkholderiales</taxon>
        <taxon>Burkholderiaceae</taxon>
        <taxon>Paraburkholderia</taxon>
    </lineage>
</organism>
<dbReference type="Pfam" id="PF00355">
    <property type="entry name" value="Rieske"/>
    <property type="match status" value="1"/>
</dbReference>
<evidence type="ECO:0000259" key="6">
    <source>
        <dbReference type="PROSITE" id="PS51296"/>
    </source>
</evidence>
<dbReference type="RefSeq" id="WP_175230743.1">
    <property type="nucleotide sequence ID" value="NZ_CADIKH010000039.1"/>
</dbReference>
<keyword evidence="4" id="KW-0411">Iron-sulfur</keyword>
<dbReference type="GO" id="GO:0046872">
    <property type="term" value="F:metal ion binding"/>
    <property type="evidence" value="ECO:0007669"/>
    <property type="project" value="UniProtKB-KW"/>
</dbReference>
<keyword evidence="1" id="KW-0001">2Fe-2S</keyword>
<feature type="domain" description="Rieske" evidence="6">
    <location>
        <begin position="15"/>
        <end position="109"/>
    </location>
</feature>
<dbReference type="InterPro" id="IPR036922">
    <property type="entry name" value="Rieske_2Fe-2S_sf"/>
</dbReference>
<dbReference type="InterPro" id="IPR017941">
    <property type="entry name" value="Rieske_2Fe-2S"/>
</dbReference>
<dbReference type="GO" id="GO:0051537">
    <property type="term" value="F:2 iron, 2 sulfur cluster binding"/>
    <property type="evidence" value="ECO:0007669"/>
    <property type="project" value="UniProtKB-KW"/>
</dbReference>
<dbReference type="PROSITE" id="PS51296">
    <property type="entry name" value="RIESKE"/>
    <property type="match status" value="1"/>
</dbReference>
<keyword evidence="3" id="KW-0408">Iron</keyword>
<dbReference type="PANTHER" id="PTHR21496">
    <property type="entry name" value="FERREDOXIN-RELATED"/>
    <property type="match status" value="1"/>
</dbReference>
<name>A0A6J5EU14_9BURK</name>
<accession>A0A6J5EU14</accession>
<evidence type="ECO:0000313" key="8">
    <source>
        <dbReference type="Proteomes" id="UP000494363"/>
    </source>
</evidence>
<evidence type="ECO:0000256" key="1">
    <source>
        <dbReference type="ARBA" id="ARBA00022714"/>
    </source>
</evidence>
<reference evidence="7 8" key="1">
    <citation type="submission" date="2020-04" db="EMBL/GenBank/DDBJ databases">
        <authorList>
            <person name="De Canck E."/>
        </authorList>
    </citation>
    <scope>NUCLEOTIDE SEQUENCE [LARGE SCALE GENOMIC DNA]</scope>
    <source>
        <strain evidence="7 8">LMG 29542</strain>
    </source>
</reference>
<gene>
    <name evidence="7" type="primary">hcaC</name>
    <name evidence="7" type="ORF">LMG29542_06030</name>
</gene>
<dbReference type="Gene3D" id="2.102.10.10">
    <property type="entry name" value="Rieske [2Fe-2S] iron-sulphur domain"/>
    <property type="match status" value="1"/>
</dbReference>
<feature type="region of interest" description="Disordered" evidence="5">
    <location>
        <begin position="1"/>
        <end position="20"/>
    </location>
</feature>